<dbReference type="PANTHER" id="PTHR28242">
    <property type="entry name" value="PHOSPHORELAY INTERMEDIATE PROTEIN YPD1"/>
    <property type="match status" value="1"/>
</dbReference>
<dbReference type="GO" id="GO:0005737">
    <property type="term" value="C:cytoplasm"/>
    <property type="evidence" value="ECO:0007669"/>
    <property type="project" value="TreeGrafter"/>
</dbReference>
<dbReference type="EMBL" id="KZ084105">
    <property type="protein sequence ID" value="OSD02422.1"/>
    <property type="molecule type" value="Genomic_DNA"/>
</dbReference>
<accession>A0A1Y2IR47</accession>
<organism evidence="4 5">
    <name type="scientific">Trametes coccinea (strain BRFM310)</name>
    <name type="common">Pycnoporus coccineus</name>
    <dbReference type="NCBI Taxonomy" id="1353009"/>
    <lineage>
        <taxon>Eukaryota</taxon>
        <taxon>Fungi</taxon>
        <taxon>Dikarya</taxon>
        <taxon>Basidiomycota</taxon>
        <taxon>Agaricomycotina</taxon>
        <taxon>Agaricomycetes</taxon>
        <taxon>Polyporales</taxon>
        <taxon>Polyporaceae</taxon>
        <taxon>Trametes</taxon>
    </lineage>
</organism>
<dbReference type="InterPro" id="IPR008207">
    <property type="entry name" value="Sig_transdc_His_kin_Hpt_dom"/>
</dbReference>
<proteinExistence type="predicted"/>
<feature type="modified residue" description="Phosphohistidine" evidence="1">
    <location>
        <position position="165"/>
    </location>
</feature>
<dbReference type="OrthoDB" id="1673781at2759"/>
<dbReference type="GO" id="GO:0005634">
    <property type="term" value="C:nucleus"/>
    <property type="evidence" value="ECO:0007669"/>
    <property type="project" value="TreeGrafter"/>
</dbReference>
<evidence type="ECO:0000256" key="2">
    <source>
        <dbReference type="SAM" id="MobiDB-lite"/>
    </source>
</evidence>
<evidence type="ECO:0000313" key="5">
    <source>
        <dbReference type="Proteomes" id="UP000193067"/>
    </source>
</evidence>
<dbReference type="CDD" id="cd00088">
    <property type="entry name" value="HPT"/>
    <property type="match status" value="1"/>
</dbReference>
<sequence>MSPTKTTVAEHIKSPERELSSKPRSPSPPPTSDSRAPSLAPPSPTTATAGARLTSPNPDPTSRATPAKERTPAPTTPATAPAPAPSTPAPAAADSEADSLDAEISTDRVIDLDTFNQILDLDEDDTHDFSLGMTEAYFTQARTTFVDMDKAFDKKDLAKLSSLGHFLKGSSAALGVSAVQATCEHIQHYGALRDEENGVDLTEEDALAKIGPLLKRVKREYEVAEKWLRDWYAQNASPAEA</sequence>
<name>A0A1Y2IR47_TRAC3</name>
<dbReference type="InterPro" id="IPR045871">
    <property type="entry name" value="AHP1-5/YPD1"/>
</dbReference>
<evidence type="ECO:0000259" key="3">
    <source>
        <dbReference type="PROSITE" id="PS50894"/>
    </source>
</evidence>
<dbReference type="AlphaFoldDB" id="A0A1Y2IR47"/>
<dbReference type="PANTHER" id="PTHR28242:SF52">
    <property type="entry name" value="PHOSPHORELAY INTERMEDIATE PROTEIN YPD1"/>
    <property type="match status" value="1"/>
</dbReference>
<dbReference type="GO" id="GO:0043424">
    <property type="term" value="F:protein histidine kinase binding"/>
    <property type="evidence" value="ECO:0007669"/>
    <property type="project" value="InterPro"/>
</dbReference>
<reference evidence="4 5" key="1">
    <citation type="journal article" date="2015" name="Biotechnol. Biofuels">
        <title>Enhanced degradation of softwood versus hardwood by the white-rot fungus Pycnoporus coccineus.</title>
        <authorList>
            <person name="Couturier M."/>
            <person name="Navarro D."/>
            <person name="Chevret D."/>
            <person name="Henrissat B."/>
            <person name="Piumi F."/>
            <person name="Ruiz-Duenas F.J."/>
            <person name="Martinez A.T."/>
            <person name="Grigoriev I.V."/>
            <person name="Riley R."/>
            <person name="Lipzen A."/>
            <person name="Berrin J.G."/>
            <person name="Master E.R."/>
            <person name="Rosso M.N."/>
        </authorList>
    </citation>
    <scope>NUCLEOTIDE SEQUENCE [LARGE SCALE GENOMIC DNA]</scope>
    <source>
        <strain evidence="4 5">BRFM310</strain>
    </source>
</reference>
<dbReference type="Proteomes" id="UP000193067">
    <property type="component" value="Unassembled WGS sequence"/>
</dbReference>
<feature type="domain" description="HPt" evidence="3">
    <location>
        <begin position="126"/>
        <end position="231"/>
    </location>
</feature>
<dbReference type="STRING" id="1353009.A0A1Y2IR47"/>
<dbReference type="PROSITE" id="PS50894">
    <property type="entry name" value="HPT"/>
    <property type="match status" value="1"/>
</dbReference>
<feature type="compositionally biased region" description="Basic and acidic residues" evidence="2">
    <location>
        <begin position="8"/>
        <end position="21"/>
    </location>
</feature>
<dbReference type="SUPFAM" id="SSF47226">
    <property type="entry name" value="Histidine-containing phosphotransfer domain, HPT domain"/>
    <property type="match status" value="1"/>
</dbReference>
<dbReference type="Pfam" id="PF01627">
    <property type="entry name" value="Hpt"/>
    <property type="match status" value="1"/>
</dbReference>
<dbReference type="GO" id="GO:0000160">
    <property type="term" value="P:phosphorelay signal transduction system"/>
    <property type="evidence" value="ECO:0007669"/>
    <property type="project" value="InterPro"/>
</dbReference>
<dbReference type="GO" id="GO:0009927">
    <property type="term" value="F:histidine phosphotransfer kinase activity"/>
    <property type="evidence" value="ECO:0007669"/>
    <property type="project" value="InterPro"/>
</dbReference>
<evidence type="ECO:0000256" key="1">
    <source>
        <dbReference type="PROSITE-ProRule" id="PRU00110"/>
    </source>
</evidence>
<protein>
    <submittedName>
        <fullName evidence="4">Histidine-phosphotransfer domain, HPT domain-containing protein</fullName>
    </submittedName>
</protein>
<feature type="region of interest" description="Disordered" evidence="2">
    <location>
        <begin position="1"/>
        <end position="100"/>
    </location>
</feature>
<evidence type="ECO:0000313" key="4">
    <source>
        <dbReference type="EMBL" id="OSD02422.1"/>
    </source>
</evidence>
<keyword evidence="1" id="KW-0597">Phosphoprotein</keyword>
<dbReference type="InterPro" id="IPR036641">
    <property type="entry name" value="HPT_dom_sf"/>
</dbReference>
<dbReference type="Gene3D" id="1.20.120.160">
    <property type="entry name" value="HPT domain"/>
    <property type="match status" value="1"/>
</dbReference>
<gene>
    <name evidence="4" type="ORF">PYCCODRAFT_1467782</name>
</gene>
<keyword evidence="5" id="KW-1185">Reference proteome</keyword>
<feature type="compositionally biased region" description="Polar residues" evidence="2">
    <location>
        <begin position="54"/>
        <end position="63"/>
    </location>
</feature>